<name>A0A2S4WNG0_9BASI</name>
<evidence type="ECO:0000256" key="1">
    <source>
        <dbReference type="SAM" id="MobiDB-lite"/>
    </source>
</evidence>
<dbReference type="Gene3D" id="2.40.50.140">
    <property type="entry name" value="Nucleic acid-binding proteins"/>
    <property type="match status" value="1"/>
</dbReference>
<dbReference type="VEuPathDB" id="FungiDB:PSHT_00310"/>
<dbReference type="SUPFAM" id="SSF50249">
    <property type="entry name" value="Nucleic acid-binding proteins"/>
    <property type="match status" value="1"/>
</dbReference>
<comment type="caution">
    <text evidence="2">The sequence shown here is derived from an EMBL/GenBank/DDBJ whole genome shotgun (WGS) entry which is preliminary data.</text>
</comment>
<feature type="region of interest" description="Disordered" evidence="1">
    <location>
        <begin position="1"/>
        <end position="41"/>
    </location>
</feature>
<dbReference type="VEuPathDB" id="FungiDB:PSTT_00721"/>
<evidence type="ECO:0000313" key="2">
    <source>
        <dbReference type="EMBL" id="POW23310.1"/>
    </source>
</evidence>
<dbReference type="InterPro" id="IPR012340">
    <property type="entry name" value="NA-bd_OB-fold"/>
</dbReference>
<reference evidence="2 3" key="1">
    <citation type="submission" date="2017-12" db="EMBL/GenBank/DDBJ databases">
        <title>Gene loss provides genomic basis for host adaptation in cereal stripe rust fungi.</title>
        <authorList>
            <person name="Xia C."/>
        </authorList>
    </citation>
    <scope>NUCLEOTIDE SEQUENCE [LARGE SCALE GENOMIC DNA]</scope>
    <source>
        <strain evidence="2 3">93TX-2</strain>
    </source>
</reference>
<sequence>MPRSAARGLSGNSHNPERKTPFTPPRLAATTSKDRMTARTNGAPNVSYLIGRVTSLKYNPISSRVQICLEEQRIEKPYTLAGKRDADSRGHQQSFYLITFVGHWCRMIIHDLEETSILKLYLEGGVPGHHSAGSRWEFHNGIHAELTFEDHDGSPITKTIDIGRSFDLSSTSTWTAVMNISLIKGLLFSISSSEQVLDFQAIFLRKPATDLNARLPRKKVFVYAACHEPLQRKSSNPDEYDQTSPSANRQDQAWTRQNSHKRPKIQHNESATRIPYPPSESDRCQASTATSPNVSQTPIQLHSTQLVSTSGTAWPQISRDPPPGLKEQGFALKTLHEIDRIPGGYDDLFSVVAIIDAMQTEECRPVSGGTSDYKMTLYLRDLSRQEEEKPVTCNLFWKTAEDCPPWGKARWKVIFLSNVYKRPSDVYNTQIIGRSSHFQWALWSPRRSDAAEQFHSSSENIAEFSSLFCISPGRLVATARDLCVPSKLIPVSERALSPVGSVPKSIWELGHDLDKQFDLCVQIVDLWIDDSGNDRMTVTDFTPNPALRMVQPNMQTKANQTRLRFHEEHGGYKTDYGKTESRMMVVYVEPPILKSIYNHFDKAGDSGNPSGDDYRRNLVNKVVRLTQIDLCFDTNTRYSGLLYGLMTNPYVPKGVRPEKSFDFDPNSIPLLANRVVPLMPSEPAYQKLLQDEASYEQELREFCHEKS</sequence>
<reference evidence="3" key="2">
    <citation type="journal article" date="2018" name="BMC Genomics">
        <title>Genomic insights into host adaptation between the wheat stripe rust pathogen (Puccinia striiformis f. sp. tritici) and the barley stripe rust pathogen (Puccinia striiformis f. sp. hordei).</title>
        <authorList>
            <person name="Xia C."/>
            <person name="Wang M."/>
            <person name="Yin C."/>
            <person name="Cornejo O.E."/>
            <person name="Hulbert S.H."/>
            <person name="Chen X."/>
        </authorList>
    </citation>
    <scope>NUCLEOTIDE SEQUENCE [LARGE SCALE GENOMIC DNA]</scope>
    <source>
        <strain evidence="3">93TX-2</strain>
    </source>
</reference>
<accession>A0A2S4WNG0</accession>
<reference evidence="3" key="3">
    <citation type="journal article" date="2018" name="Mol. Plant Microbe Interact.">
        <title>Genome sequence resources for the wheat stripe rust pathogen (Puccinia striiformis f. sp. tritici) and the barley stripe rust pathogen (Puccinia striiformis f. sp. hordei).</title>
        <authorList>
            <person name="Xia C."/>
            <person name="Wang M."/>
            <person name="Yin C."/>
            <person name="Cornejo O.E."/>
            <person name="Hulbert S.H."/>
            <person name="Chen X."/>
        </authorList>
    </citation>
    <scope>NUCLEOTIDE SEQUENCE [LARGE SCALE GENOMIC DNA]</scope>
    <source>
        <strain evidence="3">93TX-2</strain>
    </source>
</reference>
<gene>
    <name evidence="2" type="ORF">PSHT_00310</name>
</gene>
<dbReference type="AlphaFoldDB" id="A0A2S4WNG0"/>
<evidence type="ECO:0000313" key="3">
    <source>
        <dbReference type="Proteomes" id="UP000238274"/>
    </source>
</evidence>
<protein>
    <submittedName>
        <fullName evidence="2">Uncharacterized protein</fullName>
    </submittedName>
</protein>
<keyword evidence="3" id="KW-1185">Reference proteome</keyword>
<feature type="compositionally biased region" description="Polar residues" evidence="1">
    <location>
        <begin position="242"/>
        <end position="257"/>
    </location>
</feature>
<feature type="region of interest" description="Disordered" evidence="1">
    <location>
        <begin position="232"/>
        <end position="300"/>
    </location>
</feature>
<feature type="compositionally biased region" description="Polar residues" evidence="1">
    <location>
        <begin position="284"/>
        <end position="300"/>
    </location>
</feature>
<proteinExistence type="predicted"/>
<organism evidence="2 3">
    <name type="scientific">Puccinia striiformis</name>
    <dbReference type="NCBI Taxonomy" id="27350"/>
    <lineage>
        <taxon>Eukaryota</taxon>
        <taxon>Fungi</taxon>
        <taxon>Dikarya</taxon>
        <taxon>Basidiomycota</taxon>
        <taxon>Pucciniomycotina</taxon>
        <taxon>Pucciniomycetes</taxon>
        <taxon>Pucciniales</taxon>
        <taxon>Pucciniaceae</taxon>
        <taxon>Puccinia</taxon>
    </lineage>
</organism>
<dbReference type="EMBL" id="PKSM01000002">
    <property type="protein sequence ID" value="POW23310.1"/>
    <property type="molecule type" value="Genomic_DNA"/>
</dbReference>
<dbReference type="Proteomes" id="UP000238274">
    <property type="component" value="Unassembled WGS sequence"/>
</dbReference>